<accession>A0A246BDM7</accession>
<feature type="region of interest" description="Disordered" evidence="1">
    <location>
        <begin position="1"/>
        <end position="79"/>
    </location>
</feature>
<gene>
    <name evidence="2" type="ORF">CBQ26_21025</name>
</gene>
<dbReference type="Proteomes" id="UP000197208">
    <property type="component" value="Unassembled WGS sequence"/>
</dbReference>
<comment type="caution">
    <text evidence="2">The sequence shown here is derived from an EMBL/GenBank/DDBJ whole genome shotgun (WGS) entry which is preliminary data.</text>
</comment>
<organism evidence="2 3">
    <name type="scientific">Deinococcus indicus</name>
    <dbReference type="NCBI Taxonomy" id="223556"/>
    <lineage>
        <taxon>Bacteria</taxon>
        <taxon>Thermotogati</taxon>
        <taxon>Deinococcota</taxon>
        <taxon>Deinococci</taxon>
        <taxon>Deinococcales</taxon>
        <taxon>Deinococcaceae</taxon>
        <taxon>Deinococcus</taxon>
    </lineage>
</organism>
<protein>
    <submittedName>
        <fullName evidence="2">Uncharacterized protein</fullName>
    </submittedName>
</protein>
<name>A0A246BDM7_9DEIO</name>
<keyword evidence="3" id="KW-1185">Reference proteome</keyword>
<evidence type="ECO:0000313" key="3">
    <source>
        <dbReference type="Proteomes" id="UP000197208"/>
    </source>
</evidence>
<sequence length="79" mass="8252">MTAGPETAPAPSRDVRNPTRTPPSERGHPLTAGRTSWPAPAPPPPRSRATPGSRRTPRTARAPACVPSRPGPPGCRGRC</sequence>
<proteinExistence type="predicted"/>
<feature type="compositionally biased region" description="Basic and acidic residues" evidence="1">
    <location>
        <begin position="13"/>
        <end position="28"/>
    </location>
</feature>
<reference evidence="2 3" key="1">
    <citation type="submission" date="2017-05" db="EMBL/GenBank/DDBJ databases">
        <title>De novo genome assembly of Deniococcus indicus strain DR1.</title>
        <authorList>
            <person name="Chauhan D."/>
            <person name="Yennamalli R.M."/>
            <person name="Priyadarshini R."/>
        </authorList>
    </citation>
    <scope>NUCLEOTIDE SEQUENCE [LARGE SCALE GENOMIC DNA]</scope>
    <source>
        <strain evidence="2 3">DR1</strain>
    </source>
</reference>
<feature type="compositionally biased region" description="Low complexity" evidence="1">
    <location>
        <begin position="47"/>
        <end position="64"/>
    </location>
</feature>
<dbReference type="AlphaFoldDB" id="A0A246BDM7"/>
<dbReference type="EMBL" id="NHMK01000040">
    <property type="protein sequence ID" value="OWL93072.1"/>
    <property type="molecule type" value="Genomic_DNA"/>
</dbReference>
<evidence type="ECO:0000313" key="2">
    <source>
        <dbReference type="EMBL" id="OWL93072.1"/>
    </source>
</evidence>
<evidence type="ECO:0000256" key="1">
    <source>
        <dbReference type="SAM" id="MobiDB-lite"/>
    </source>
</evidence>